<dbReference type="EMBL" id="JADNYJ010000087">
    <property type="protein sequence ID" value="KAF8887963.1"/>
    <property type="molecule type" value="Genomic_DNA"/>
</dbReference>
<feature type="compositionally biased region" description="Basic residues" evidence="1">
    <location>
        <begin position="171"/>
        <end position="181"/>
    </location>
</feature>
<feature type="region of interest" description="Disordered" evidence="1">
    <location>
        <begin position="93"/>
        <end position="248"/>
    </location>
</feature>
<feature type="compositionally biased region" description="Low complexity" evidence="1">
    <location>
        <begin position="94"/>
        <end position="110"/>
    </location>
</feature>
<reference evidence="2" key="1">
    <citation type="submission" date="2020-11" db="EMBL/GenBank/DDBJ databases">
        <authorList>
            <consortium name="DOE Joint Genome Institute"/>
            <person name="Ahrendt S."/>
            <person name="Riley R."/>
            <person name="Andreopoulos W."/>
            <person name="LaButti K."/>
            <person name="Pangilinan J."/>
            <person name="Ruiz-duenas F.J."/>
            <person name="Barrasa J.M."/>
            <person name="Sanchez-Garcia M."/>
            <person name="Camarero S."/>
            <person name="Miyauchi S."/>
            <person name="Serrano A."/>
            <person name="Linde D."/>
            <person name="Babiker R."/>
            <person name="Drula E."/>
            <person name="Ayuso-Fernandez I."/>
            <person name="Pacheco R."/>
            <person name="Padilla G."/>
            <person name="Ferreira P."/>
            <person name="Barriuso J."/>
            <person name="Kellner H."/>
            <person name="Castanera R."/>
            <person name="Alfaro M."/>
            <person name="Ramirez L."/>
            <person name="Pisabarro A.G."/>
            <person name="Kuo A."/>
            <person name="Tritt A."/>
            <person name="Lipzen A."/>
            <person name="He G."/>
            <person name="Yan M."/>
            <person name="Ng V."/>
            <person name="Cullen D."/>
            <person name="Martin F."/>
            <person name="Rosso M.-N."/>
            <person name="Henrissat B."/>
            <person name="Hibbett D."/>
            <person name="Martinez A.T."/>
            <person name="Grigoriev I.V."/>
        </authorList>
    </citation>
    <scope>NUCLEOTIDE SEQUENCE</scope>
    <source>
        <strain evidence="2">AH 44721</strain>
    </source>
</reference>
<accession>A0A9P5NI68</accession>
<feature type="region of interest" description="Disordered" evidence="1">
    <location>
        <begin position="1"/>
        <end position="28"/>
    </location>
</feature>
<gene>
    <name evidence="2" type="ORF">CPB84DRAFT_1749612</name>
</gene>
<protein>
    <submittedName>
        <fullName evidence="2">Uncharacterized protein</fullName>
    </submittedName>
</protein>
<evidence type="ECO:0000313" key="2">
    <source>
        <dbReference type="EMBL" id="KAF8887963.1"/>
    </source>
</evidence>
<dbReference type="Proteomes" id="UP000724874">
    <property type="component" value="Unassembled WGS sequence"/>
</dbReference>
<comment type="caution">
    <text evidence="2">The sequence shown here is derived from an EMBL/GenBank/DDBJ whole genome shotgun (WGS) entry which is preliminary data.</text>
</comment>
<feature type="compositionally biased region" description="Basic residues" evidence="1">
    <location>
        <begin position="1"/>
        <end position="12"/>
    </location>
</feature>
<organism evidence="2 3">
    <name type="scientific">Gymnopilus junonius</name>
    <name type="common">Spectacular rustgill mushroom</name>
    <name type="synonym">Gymnopilus spectabilis subsp. junonius</name>
    <dbReference type="NCBI Taxonomy" id="109634"/>
    <lineage>
        <taxon>Eukaryota</taxon>
        <taxon>Fungi</taxon>
        <taxon>Dikarya</taxon>
        <taxon>Basidiomycota</taxon>
        <taxon>Agaricomycotina</taxon>
        <taxon>Agaricomycetes</taxon>
        <taxon>Agaricomycetidae</taxon>
        <taxon>Agaricales</taxon>
        <taxon>Agaricineae</taxon>
        <taxon>Hymenogastraceae</taxon>
        <taxon>Gymnopilus</taxon>
    </lineage>
</organism>
<feature type="compositionally biased region" description="Polar residues" evidence="1">
    <location>
        <begin position="221"/>
        <end position="235"/>
    </location>
</feature>
<name>A0A9P5NI68_GYMJU</name>
<keyword evidence="3" id="KW-1185">Reference proteome</keyword>
<dbReference type="AlphaFoldDB" id="A0A9P5NI68"/>
<sequence>MNSVSPHHHPHHNSALSMQRRPPDDLGRLFSSAHSILEQPPPPTLREILSAYRAKGDGDRDMLLAMLNAKTAEDQRLASLTSLHRTMLEIYQQTPPTSEPSHSSSRHSISGAYHYPTPTFTTSPRAYDQPQSRRSHHRHRVASGGSRSPPPSRVHLHHQSMRDIPLSHHSDHPRKRHRSSHSPHPSHAGIYEPAHHLAEHLPPSPYSSSDRSDSAEYSPRSRASMTIGSLLSSGPSRDMNGDIPQERE</sequence>
<evidence type="ECO:0000256" key="1">
    <source>
        <dbReference type="SAM" id="MobiDB-lite"/>
    </source>
</evidence>
<evidence type="ECO:0000313" key="3">
    <source>
        <dbReference type="Proteomes" id="UP000724874"/>
    </source>
</evidence>
<dbReference type="OrthoDB" id="2537258at2759"/>
<proteinExistence type="predicted"/>